<evidence type="ECO:0008006" key="3">
    <source>
        <dbReference type="Google" id="ProtNLM"/>
    </source>
</evidence>
<accession>A0AB36TF26</accession>
<dbReference type="Proteomes" id="UP000223596">
    <property type="component" value="Unassembled WGS sequence"/>
</dbReference>
<evidence type="ECO:0000313" key="2">
    <source>
        <dbReference type="Proteomes" id="UP000223596"/>
    </source>
</evidence>
<protein>
    <recommendedName>
        <fullName evidence="3">SipL SPOCS domain-containing protein</fullName>
    </recommendedName>
</protein>
<sequence length="246" mass="27464">MHAHGPKIEAGQILNPECFPPPTELVCVQVPKVFDQVALRDCVTRTVCLKKGGDHCHSVFAFEGATDFDIVEVKVISKTDSLTKPGYKKLKLFVKIRYKIHYSDGSEQLSQTDEATFNLTVNEIYCPSCIAQVGVIKSNDDFWEGPTKTKDPDGTMIKVEALAEAFNDVINPNTGVLSLDIGVFFIVKCECVVQLLIPSYGYCPVPPEQVNPAVQNCKTFNDRTKTPFPTKFFPDQKWNPLDQRSE</sequence>
<proteinExistence type="predicted"/>
<name>A0AB36TF26_ACETH</name>
<gene>
    <name evidence="1" type="ORF">M972_111174</name>
</gene>
<organism evidence="1 2">
    <name type="scientific">Acetivibrio thermocellus AD2</name>
    <dbReference type="NCBI Taxonomy" id="1138384"/>
    <lineage>
        <taxon>Bacteria</taxon>
        <taxon>Bacillati</taxon>
        <taxon>Bacillota</taxon>
        <taxon>Clostridia</taxon>
        <taxon>Eubacteriales</taxon>
        <taxon>Oscillospiraceae</taxon>
        <taxon>Acetivibrio</taxon>
    </lineage>
</organism>
<dbReference type="EMBL" id="PDBW01000001">
    <property type="protein sequence ID" value="PFH02403.1"/>
    <property type="molecule type" value="Genomic_DNA"/>
</dbReference>
<dbReference type="AlphaFoldDB" id="A0AB36TF26"/>
<dbReference type="RefSeq" id="WP_003515725.1">
    <property type="nucleotide sequence ID" value="NZ_CP013828.1"/>
</dbReference>
<comment type="caution">
    <text evidence="1">The sequence shown here is derived from an EMBL/GenBank/DDBJ whole genome shotgun (WGS) entry which is preliminary data.</text>
</comment>
<dbReference type="GeneID" id="35803370"/>
<evidence type="ECO:0000313" key="1">
    <source>
        <dbReference type="EMBL" id="PFH02403.1"/>
    </source>
</evidence>
<reference evidence="1 2" key="1">
    <citation type="submission" date="2017-09" db="EMBL/GenBank/DDBJ databases">
        <title>Evaluation of Pacific Biosciences Sequencing Technology to Finishing C. thermocellum Genome Sequences.</title>
        <authorList>
            <person name="Brown S."/>
        </authorList>
    </citation>
    <scope>NUCLEOTIDE SEQUENCE [LARGE SCALE GENOMIC DNA]</scope>
    <source>
        <strain evidence="1 2">AD2</strain>
    </source>
</reference>